<dbReference type="GO" id="GO:0005743">
    <property type="term" value="C:mitochondrial inner membrane"/>
    <property type="evidence" value="ECO:0007669"/>
    <property type="project" value="UniProtKB-SubCell"/>
</dbReference>
<evidence type="ECO:0000256" key="1">
    <source>
        <dbReference type="ARBA" id="ARBA00004448"/>
    </source>
</evidence>
<evidence type="ECO:0000313" key="17">
    <source>
        <dbReference type="Proteomes" id="UP000322234"/>
    </source>
</evidence>
<keyword evidence="6" id="KW-0677">Repeat</keyword>
<feature type="domain" description="EF-hand" evidence="15">
    <location>
        <begin position="121"/>
        <end position="156"/>
    </location>
</feature>
<feature type="region of interest" description="Disordered" evidence="14">
    <location>
        <begin position="484"/>
        <end position="517"/>
    </location>
</feature>
<sequence length="539" mass="59925">MLRGREGFLPPTVAGQEHEFDSLFEELFQKLGRRGDGTVDIAELQEGLEALGFSPGGEEEIILKSVVVNEHNLLDLGTFMQYVKANEINMKLTLKSLDTNNVGVIDPSEIINSLNLIGIHISEKEALKILESMDADGSLTVDWDEWRKYFLFKPARNMEEIARYWSHFTGIDMGDRWTFHNLIDEKRKSGHLWKYLLAGGIAGTCARTCTAPLERLKTLMQAQSLETKNVKIMSHLIEMMKEGGVISLWRGNGTNVFKLAPEIAVKIWSHEQYKEYLSSEGGELGTLEKFASASLAGATSQSFIYPLEVLKTNLAVSKTGQYSGLLDCARKIWKLEKITGFYKGYIPSLLTVIPYAGVDITVYELLKTHWLNTHAEDPGLVILMGCCAFSNFCGQFVSYPLNLVRTRMQVQGVPQLNMISVFYKIYKRQGVTGFFRGMTPTFLKLFPSVCISHMVYESLVVDLGLEGPGRCVWRLSFQLLRADAPAESRPGPPARGSSSDAREPLARTLSPQAAENRGGLSRAVAAARLTARTLSSCGV</sequence>
<dbReference type="PRINTS" id="PR00928">
    <property type="entry name" value="GRAVESDC"/>
</dbReference>
<keyword evidence="7" id="KW-0999">Mitochondrion inner membrane</keyword>
<gene>
    <name evidence="16" type="ORF">E5288_WYG006997</name>
</gene>
<evidence type="ECO:0000256" key="9">
    <source>
        <dbReference type="ARBA" id="ARBA00022989"/>
    </source>
</evidence>
<keyword evidence="4 12" id="KW-0812">Transmembrane</keyword>
<keyword evidence="9" id="KW-1133">Transmembrane helix</keyword>
<feature type="repeat" description="Solcar" evidence="12">
    <location>
        <begin position="284"/>
        <end position="369"/>
    </location>
</feature>
<dbReference type="CDD" id="cd00051">
    <property type="entry name" value="EFh"/>
    <property type="match status" value="1"/>
</dbReference>
<dbReference type="PRINTS" id="PR00926">
    <property type="entry name" value="MITOCARRIER"/>
</dbReference>
<evidence type="ECO:0000313" key="16">
    <source>
        <dbReference type="EMBL" id="MXQ79639.1"/>
    </source>
</evidence>
<dbReference type="AlphaFoldDB" id="A0A6B0QPR1"/>
<keyword evidence="8" id="KW-0106">Calcium</keyword>
<evidence type="ECO:0000256" key="13">
    <source>
        <dbReference type="RuleBase" id="RU000488"/>
    </source>
</evidence>
<dbReference type="Gene3D" id="1.50.40.10">
    <property type="entry name" value="Mitochondrial carrier domain"/>
    <property type="match status" value="1"/>
</dbReference>
<feature type="domain" description="EF-hand" evidence="15">
    <location>
        <begin position="19"/>
        <end position="54"/>
    </location>
</feature>
<evidence type="ECO:0000256" key="3">
    <source>
        <dbReference type="ARBA" id="ARBA00022448"/>
    </source>
</evidence>
<evidence type="ECO:0000259" key="15">
    <source>
        <dbReference type="PROSITE" id="PS50222"/>
    </source>
</evidence>
<evidence type="ECO:0000256" key="14">
    <source>
        <dbReference type="SAM" id="MobiDB-lite"/>
    </source>
</evidence>
<comment type="caution">
    <text evidence="16">The sequence shown here is derived from an EMBL/GenBank/DDBJ whole genome shotgun (WGS) entry which is preliminary data.</text>
</comment>
<evidence type="ECO:0000256" key="5">
    <source>
        <dbReference type="ARBA" id="ARBA00022723"/>
    </source>
</evidence>
<dbReference type="InterPro" id="IPR002167">
    <property type="entry name" value="GDC-like"/>
</dbReference>
<keyword evidence="10" id="KW-0496">Mitochondrion</keyword>
<feature type="repeat" description="Solcar" evidence="12">
    <location>
        <begin position="378"/>
        <end position="462"/>
    </location>
</feature>
<keyword evidence="17" id="KW-1185">Reference proteome</keyword>
<evidence type="ECO:0000256" key="4">
    <source>
        <dbReference type="ARBA" id="ARBA00022692"/>
    </source>
</evidence>
<evidence type="ECO:0000256" key="6">
    <source>
        <dbReference type="ARBA" id="ARBA00022737"/>
    </source>
</evidence>
<dbReference type="PANTHER" id="PTHR24089">
    <property type="entry name" value="SOLUTE CARRIER FAMILY 25"/>
    <property type="match status" value="1"/>
</dbReference>
<dbReference type="Pfam" id="PF00153">
    <property type="entry name" value="Mito_carr"/>
    <property type="match status" value="3"/>
</dbReference>
<comment type="subcellular location">
    <subcellularLocation>
        <location evidence="1">Mitochondrion inner membrane</location>
        <topology evidence="1">Multi-pass membrane protein</topology>
    </subcellularLocation>
</comment>
<evidence type="ECO:0000256" key="11">
    <source>
        <dbReference type="ARBA" id="ARBA00023136"/>
    </source>
</evidence>
<name>A0A6B0QPR1_9CETA</name>
<keyword evidence="3 13" id="KW-0813">Transport</keyword>
<dbReference type="FunFam" id="1.10.238.10:FF:000028">
    <property type="entry name" value="Putative calcium-binding mitochondrial carrier protein scamc-2"/>
    <property type="match status" value="1"/>
</dbReference>
<dbReference type="PROSITE" id="PS50920">
    <property type="entry name" value="SOLCAR"/>
    <property type="match status" value="3"/>
</dbReference>
<reference evidence="16" key="1">
    <citation type="submission" date="2019-10" db="EMBL/GenBank/DDBJ databases">
        <title>The sequence and de novo assembly of the wild yak genome.</title>
        <authorList>
            <person name="Liu Y."/>
        </authorList>
    </citation>
    <scope>NUCLEOTIDE SEQUENCE [LARGE SCALE GENOMIC DNA]</scope>
    <source>
        <strain evidence="16">WY2019</strain>
    </source>
</reference>
<keyword evidence="5" id="KW-0479">Metal-binding</keyword>
<dbReference type="InterPro" id="IPR023395">
    <property type="entry name" value="MCP_dom_sf"/>
</dbReference>
<keyword evidence="11 12" id="KW-0472">Membrane</keyword>
<dbReference type="Proteomes" id="UP000322234">
    <property type="component" value="Unassembled WGS sequence"/>
</dbReference>
<accession>A0A6B0QPR1</accession>
<feature type="repeat" description="Solcar" evidence="12">
    <location>
        <begin position="190"/>
        <end position="276"/>
    </location>
</feature>
<dbReference type="Gene3D" id="1.10.238.10">
    <property type="entry name" value="EF-hand"/>
    <property type="match status" value="2"/>
</dbReference>
<organism evidence="16 17">
    <name type="scientific">Bos mutus</name>
    <name type="common">wild yak</name>
    <dbReference type="NCBI Taxonomy" id="72004"/>
    <lineage>
        <taxon>Eukaryota</taxon>
        <taxon>Metazoa</taxon>
        <taxon>Chordata</taxon>
        <taxon>Craniata</taxon>
        <taxon>Vertebrata</taxon>
        <taxon>Euteleostomi</taxon>
        <taxon>Mammalia</taxon>
        <taxon>Eutheria</taxon>
        <taxon>Laurasiatheria</taxon>
        <taxon>Artiodactyla</taxon>
        <taxon>Ruminantia</taxon>
        <taxon>Pecora</taxon>
        <taxon>Bovidae</taxon>
        <taxon>Bovinae</taxon>
        <taxon>Bos</taxon>
    </lineage>
</organism>
<evidence type="ECO:0000256" key="8">
    <source>
        <dbReference type="ARBA" id="ARBA00022837"/>
    </source>
</evidence>
<dbReference type="GO" id="GO:0055085">
    <property type="term" value="P:transmembrane transport"/>
    <property type="evidence" value="ECO:0007669"/>
    <property type="project" value="InterPro"/>
</dbReference>
<dbReference type="FunFam" id="1.50.40.10:FF:000003">
    <property type="entry name" value="Putative calcium-binding mitochondrial carrier protein scamc-2"/>
    <property type="match status" value="1"/>
</dbReference>
<evidence type="ECO:0000256" key="10">
    <source>
        <dbReference type="ARBA" id="ARBA00023128"/>
    </source>
</evidence>
<evidence type="ECO:0000256" key="2">
    <source>
        <dbReference type="ARBA" id="ARBA00006375"/>
    </source>
</evidence>
<dbReference type="SUPFAM" id="SSF47473">
    <property type="entry name" value="EF-hand"/>
    <property type="match status" value="1"/>
</dbReference>
<evidence type="ECO:0000256" key="7">
    <source>
        <dbReference type="ARBA" id="ARBA00022792"/>
    </source>
</evidence>
<evidence type="ECO:0000256" key="12">
    <source>
        <dbReference type="PROSITE-ProRule" id="PRU00282"/>
    </source>
</evidence>
<dbReference type="PROSITE" id="PS50222">
    <property type="entry name" value="EF_HAND_2"/>
    <property type="match status" value="2"/>
</dbReference>
<dbReference type="EMBL" id="VBQZ03000002">
    <property type="protein sequence ID" value="MXQ79639.1"/>
    <property type="molecule type" value="Genomic_DNA"/>
</dbReference>
<dbReference type="GO" id="GO:0005509">
    <property type="term" value="F:calcium ion binding"/>
    <property type="evidence" value="ECO:0007669"/>
    <property type="project" value="InterPro"/>
</dbReference>
<protein>
    <recommendedName>
        <fullName evidence="15">EF-hand domain-containing protein</fullName>
    </recommendedName>
</protein>
<proteinExistence type="inferred from homology"/>
<comment type="similarity">
    <text evidence="2 13">Belongs to the mitochondrial carrier (TC 2.A.29) family.</text>
</comment>
<dbReference type="InterPro" id="IPR011992">
    <property type="entry name" value="EF-hand-dom_pair"/>
</dbReference>
<dbReference type="InterPro" id="IPR002067">
    <property type="entry name" value="MCP"/>
</dbReference>
<dbReference type="InterPro" id="IPR002048">
    <property type="entry name" value="EF_hand_dom"/>
</dbReference>
<dbReference type="SUPFAM" id="SSF103506">
    <property type="entry name" value="Mitochondrial carrier"/>
    <property type="match status" value="1"/>
</dbReference>
<dbReference type="InterPro" id="IPR018108">
    <property type="entry name" value="MCP_transmembrane"/>
</dbReference>